<feature type="transmembrane region" description="Helical" evidence="9">
    <location>
        <begin position="206"/>
        <end position="226"/>
    </location>
</feature>
<evidence type="ECO:0000256" key="8">
    <source>
        <dbReference type="SAM" id="MobiDB-lite"/>
    </source>
</evidence>
<feature type="compositionally biased region" description="Basic and acidic residues" evidence="8">
    <location>
        <begin position="522"/>
        <end position="546"/>
    </location>
</feature>
<evidence type="ECO:0000256" key="9">
    <source>
        <dbReference type="SAM" id="Phobius"/>
    </source>
</evidence>
<reference evidence="11 12" key="1">
    <citation type="journal article" date="2021" name="Nat. Commun.">
        <title>Genetic determinants of endophytism in the Arabidopsis root mycobiome.</title>
        <authorList>
            <person name="Mesny F."/>
            <person name="Miyauchi S."/>
            <person name="Thiergart T."/>
            <person name="Pickel B."/>
            <person name="Atanasova L."/>
            <person name="Karlsson M."/>
            <person name="Huettel B."/>
            <person name="Barry K.W."/>
            <person name="Haridas S."/>
            <person name="Chen C."/>
            <person name="Bauer D."/>
            <person name="Andreopoulos W."/>
            <person name="Pangilinan J."/>
            <person name="LaButti K."/>
            <person name="Riley R."/>
            <person name="Lipzen A."/>
            <person name="Clum A."/>
            <person name="Drula E."/>
            <person name="Henrissat B."/>
            <person name="Kohler A."/>
            <person name="Grigoriev I.V."/>
            <person name="Martin F.M."/>
            <person name="Hacquard S."/>
        </authorList>
    </citation>
    <scope>NUCLEOTIDE SEQUENCE [LARGE SCALE GENOMIC DNA]</scope>
    <source>
        <strain evidence="11 12">MPI-SDFR-AT-0080</strain>
    </source>
</reference>
<gene>
    <name evidence="11" type="ORF">B0J12DRAFT_338370</name>
</gene>
<keyword evidence="5 7" id="KW-0496">Mitochondrion</keyword>
<name>A0ABQ8GPR5_9PEZI</name>
<feature type="compositionally biased region" description="Polar residues" evidence="8">
    <location>
        <begin position="483"/>
        <end position="494"/>
    </location>
</feature>
<feature type="region of interest" description="Disordered" evidence="8">
    <location>
        <begin position="476"/>
        <end position="546"/>
    </location>
</feature>
<dbReference type="EMBL" id="JAGTJR010000005">
    <property type="protein sequence ID" value="KAH7060604.1"/>
    <property type="molecule type" value="Genomic_DNA"/>
</dbReference>
<organism evidence="11 12">
    <name type="scientific">Macrophomina phaseolina</name>
    <dbReference type="NCBI Taxonomy" id="35725"/>
    <lineage>
        <taxon>Eukaryota</taxon>
        <taxon>Fungi</taxon>
        <taxon>Dikarya</taxon>
        <taxon>Ascomycota</taxon>
        <taxon>Pezizomycotina</taxon>
        <taxon>Dothideomycetes</taxon>
        <taxon>Dothideomycetes incertae sedis</taxon>
        <taxon>Botryosphaeriales</taxon>
        <taxon>Botryosphaeriaceae</taxon>
        <taxon>Macrophomina</taxon>
    </lineage>
</organism>
<protein>
    <submittedName>
        <fullName evidence="11">LETM1-like protein-domain-containing protein</fullName>
    </submittedName>
</protein>
<accession>A0ABQ8GPR5</accession>
<feature type="compositionally biased region" description="Polar residues" evidence="8">
    <location>
        <begin position="47"/>
        <end position="56"/>
    </location>
</feature>
<dbReference type="InterPro" id="IPR033122">
    <property type="entry name" value="LETM1-like_RBD"/>
</dbReference>
<evidence type="ECO:0000313" key="11">
    <source>
        <dbReference type="EMBL" id="KAH7060604.1"/>
    </source>
</evidence>
<feature type="region of interest" description="Disordered" evidence="8">
    <location>
        <begin position="46"/>
        <end position="92"/>
    </location>
</feature>
<evidence type="ECO:0000313" key="12">
    <source>
        <dbReference type="Proteomes" id="UP000774617"/>
    </source>
</evidence>
<keyword evidence="12" id="KW-1185">Reference proteome</keyword>
<evidence type="ECO:0000256" key="6">
    <source>
        <dbReference type="ARBA" id="ARBA00023136"/>
    </source>
</evidence>
<evidence type="ECO:0000256" key="2">
    <source>
        <dbReference type="ARBA" id="ARBA00022692"/>
    </source>
</evidence>
<evidence type="ECO:0000256" key="5">
    <source>
        <dbReference type="ARBA" id="ARBA00023128"/>
    </source>
</evidence>
<keyword evidence="4 9" id="KW-1133">Transmembrane helix</keyword>
<evidence type="ECO:0000256" key="1">
    <source>
        <dbReference type="ARBA" id="ARBA00004434"/>
    </source>
</evidence>
<dbReference type="Pfam" id="PF07766">
    <property type="entry name" value="LETM1_RBD"/>
    <property type="match status" value="1"/>
</dbReference>
<feature type="compositionally biased region" description="Polar residues" evidence="8">
    <location>
        <begin position="77"/>
        <end position="89"/>
    </location>
</feature>
<keyword evidence="2 9" id="KW-0812">Transmembrane</keyword>
<dbReference type="InterPro" id="IPR044202">
    <property type="entry name" value="LETM1/MDM38-like"/>
</dbReference>
<proteinExistence type="predicted"/>
<evidence type="ECO:0000256" key="4">
    <source>
        <dbReference type="ARBA" id="ARBA00022989"/>
    </source>
</evidence>
<dbReference type="Proteomes" id="UP000774617">
    <property type="component" value="Unassembled WGS sequence"/>
</dbReference>
<feature type="region of interest" description="Disordered" evidence="8">
    <location>
        <begin position="125"/>
        <end position="144"/>
    </location>
</feature>
<keyword evidence="6 9" id="KW-0472">Membrane</keyword>
<evidence type="ECO:0000256" key="3">
    <source>
        <dbReference type="ARBA" id="ARBA00022792"/>
    </source>
</evidence>
<dbReference type="PANTHER" id="PTHR14009">
    <property type="entry name" value="LEUCINE ZIPPER-EF-HAND CONTAINING TRANSMEMBRANE PROTEIN"/>
    <property type="match status" value="1"/>
</dbReference>
<sequence length="546" mass="61301">MSFNRSATRVTPILLRGASRTPRRIPRSLPREISAIAILIPRHGYATDTSTSSRSGGNFPPPGFNAEEAKKPLPKEAQQNPQSNKSALKSNVDKDAISVEIPRDGPTVHPKTDAAEAQSLTELAAEKATADKAEQKKLSKKTEEQKNLTIWEKVKKEANHYWDGTKLLATEVKISSKLALKMAAGYELTRRETRQLRRTVQDLGRLVPFSVFVLVPFAELLLPVALKLFPNMLPSTYEGQKSKDNKMTSLRTTRKEVSDFLRQTLQEGGLPVSAANAQREEFTEFFRKIRSTGEEPTQADVIKVCKIFKDDLTLDNLSRPQLVGICRYLGLNTFGTDNILRYQIRHRMRQIKRDDKMIFIEGVDSLSVPELQNACASRGLRTHGVSPARLREDLQMWLDLRLKYGVPSTLLVLSNAFMYGQGKETEMETLVDALKAVLSSIPEELFHEIELEVHTAEGAATNKQRLEVLKEQQELIEEENEQNDSSRPALASSTPKDDKDIDEKEDVVSEEKQQVQAQAEQPKGKDTAAEKQNTEAKKAEQEAEKV</sequence>
<evidence type="ECO:0000256" key="7">
    <source>
        <dbReference type="PROSITE-ProRule" id="PRU01094"/>
    </source>
</evidence>
<comment type="caution">
    <text evidence="11">The sequence shown here is derived from an EMBL/GenBank/DDBJ whole genome shotgun (WGS) entry which is preliminary data.</text>
</comment>
<feature type="domain" description="Letm1 RBD" evidence="10">
    <location>
        <begin position="249"/>
        <end position="443"/>
    </location>
</feature>
<keyword evidence="3" id="KW-0999">Mitochondrion inner membrane</keyword>
<evidence type="ECO:0000259" key="10">
    <source>
        <dbReference type="PROSITE" id="PS51758"/>
    </source>
</evidence>
<feature type="compositionally biased region" description="Basic and acidic residues" evidence="8">
    <location>
        <begin position="495"/>
        <end position="513"/>
    </location>
</feature>
<dbReference type="PROSITE" id="PS51758">
    <property type="entry name" value="LETM1_RBD"/>
    <property type="match status" value="1"/>
</dbReference>
<comment type="subcellular location">
    <subcellularLocation>
        <location evidence="1">Mitochondrion inner membrane</location>
        <topology evidence="1">Single-pass membrane protein</topology>
    </subcellularLocation>
</comment>
<dbReference type="PANTHER" id="PTHR14009:SF1">
    <property type="entry name" value="MITOCHONDRIAL PROTON_CALCIUM EXCHANGER PROTEIN"/>
    <property type="match status" value="1"/>
</dbReference>